<dbReference type="AlphaFoldDB" id="A0A1S3D1X3"/>
<dbReference type="GeneID" id="103509755"/>
<sequence length="101" mass="11752">MDASTLSLIKSKVQTEVSQEHIRDEILKIISVIEESRSPSILNLNEQEEKSSGSARSAIRYDRLSKQELMDLFLKIHNVRRGDTYLTQLEEYIKMLIEKQD</sequence>
<accession>A0A1S3D1X3</accession>
<evidence type="ECO:0000313" key="3">
    <source>
        <dbReference type="RefSeq" id="XP_008472605.1"/>
    </source>
</evidence>
<dbReference type="KEGG" id="dci:103509755"/>
<reference evidence="2 3" key="1">
    <citation type="submission" date="2025-04" db="UniProtKB">
        <authorList>
            <consortium name="RefSeq"/>
        </authorList>
    </citation>
    <scope>IDENTIFICATION</scope>
</reference>
<evidence type="ECO:0000313" key="2">
    <source>
        <dbReference type="RefSeq" id="XP_008472604.1"/>
    </source>
</evidence>
<dbReference type="Proteomes" id="UP000079169">
    <property type="component" value="Unplaced"/>
</dbReference>
<gene>
    <name evidence="2 3" type="primary">LOC103509755</name>
</gene>
<keyword evidence="1" id="KW-1185">Reference proteome</keyword>
<protein>
    <submittedName>
        <fullName evidence="2 3">Uncharacterized protein LOC103509755</fullName>
    </submittedName>
</protein>
<proteinExistence type="predicted"/>
<evidence type="ECO:0000313" key="1">
    <source>
        <dbReference type="Proteomes" id="UP000079169"/>
    </source>
</evidence>
<dbReference type="RefSeq" id="XP_008472604.1">
    <property type="nucleotide sequence ID" value="XM_008474382.2"/>
</dbReference>
<organism evidence="1 3">
    <name type="scientific">Diaphorina citri</name>
    <name type="common">Asian citrus psyllid</name>
    <dbReference type="NCBI Taxonomy" id="121845"/>
    <lineage>
        <taxon>Eukaryota</taxon>
        <taxon>Metazoa</taxon>
        <taxon>Ecdysozoa</taxon>
        <taxon>Arthropoda</taxon>
        <taxon>Hexapoda</taxon>
        <taxon>Insecta</taxon>
        <taxon>Pterygota</taxon>
        <taxon>Neoptera</taxon>
        <taxon>Paraneoptera</taxon>
        <taxon>Hemiptera</taxon>
        <taxon>Sternorrhyncha</taxon>
        <taxon>Psylloidea</taxon>
        <taxon>Psyllidae</taxon>
        <taxon>Diaphorininae</taxon>
        <taxon>Diaphorina</taxon>
    </lineage>
</organism>
<name>A0A1S3D1X3_DIACI</name>
<dbReference type="RefSeq" id="XP_008472605.1">
    <property type="nucleotide sequence ID" value="XM_008474383.2"/>
</dbReference>
<dbReference type="PaxDb" id="121845-A0A1S3D1X3"/>